<protein>
    <submittedName>
        <fullName evidence="2">Uncharacterized protein</fullName>
    </submittedName>
</protein>
<dbReference type="EMBL" id="KK914479">
    <property type="protein sequence ID" value="KDP35719.1"/>
    <property type="molecule type" value="Genomic_DNA"/>
</dbReference>
<evidence type="ECO:0000256" key="1">
    <source>
        <dbReference type="SAM" id="MobiDB-lite"/>
    </source>
</evidence>
<evidence type="ECO:0000313" key="2">
    <source>
        <dbReference type="EMBL" id="KDP35719.1"/>
    </source>
</evidence>
<reference evidence="2 3" key="1">
    <citation type="journal article" date="2014" name="PLoS ONE">
        <title>Global Analysis of Gene Expression Profiles in Physic Nut (Jatropha curcas L.) Seedlings Exposed to Salt Stress.</title>
        <authorList>
            <person name="Zhang L."/>
            <person name="Zhang C."/>
            <person name="Wu P."/>
            <person name="Chen Y."/>
            <person name="Li M."/>
            <person name="Jiang H."/>
            <person name="Wu G."/>
        </authorList>
    </citation>
    <scope>NUCLEOTIDE SEQUENCE [LARGE SCALE GENOMIC DNA]</scope>
    <source>
        <strain evidence="3">cv. GZQX0401</strain>
        <tissue evidence="2">Young leaves</tissue>
    </source>
</reference>
<dbReference type="AlphaFoldDB" id="A0A067KV81"/>
<organism evidence="2 3">
    <name type="scientific">Jatropha curcas</name>
    <name type="common">Barbados nut</name>
    <dbReference type="NCBI Taxonomy" id="180498"/>
    <lineage>
        <taxon>Eukaryota</taxon>
        <taxon>Viridiplantae</taxon>
        <taxon>Streptophyta</taxon>
        <taxon>Embryophyta</taxon>
        <taxon>Tracheophyta</taxon>
        <taxon>Spermatophyta</taxon>
        <taxon>Magnoliopsida</taxon>
        <taxon>eudicotyledons</taxon>
        <taxon>Gunneridae</taxon>
        <taxon>Pentapetalae</taxon>
        <taxon>rosids</taxon>
        <taxon>fabids</taxon>
        <taxon>Malpighiales</taxon>
        <taxon>Euphorbiaceae</taxon>
        <taxon>Crotonoideae</taxon>
        <taxon>Jatropheae</taxon>
        <taxon>Jatropha</taxon>
    </lineage>
</organism>
<gene>
    <name evidence="2" type="ORF">JCGZ_10491</name>
</gene>
<dbReference type="Proteomes" id="UP000027138">
    <property type="component" value="Unassembled WGS sequence"/>
</dbReference>
<evidence type="ECO:0000313" key="3">
    <source>
        <dbReference type="Proteomes" id="UP000027138"/>
    </source>
</evidence>
<name>A0A067KV81_JATCU</name>
<accession>A0A067KV81</accession>
<sequence>MAHTAPNIAAVKGKHTVVIGRAGVGLLEKRIVSNIMEVLDPDATSSFFMQVESGCKMADDSVIPSDKDPALNMDMEDLVLPSRGQEGTGLPCVGTQEQNRAGLWAKADNILSVWAVTAWYQSPSLAPLSGSGANLNEDAESPKGGVNVTP</sequence>
<feature type="region of interest" description="Disordered" evidence="1">
    <location>
        <begin position="127"/>
        <end position="150"/>
    </location>
</feature>
<proteinExistence type="predicted"/>
<keyword evidence="3" id="KW-1185">Reference proteome</keyword>